<accession>A0A0R2MK70</accession>
<feature type="domain" description="WxL Interacting Protein host binding" evidence="4">
    <location>
        <begin position="167"/>
        <end position="303"/>
    </location>
</feature>
<reference evidence="5 6" key="1">
    <citation type="journal article" date="2015" name="Genome Announc.">
        <title>Expanding the biotechnology potential of lactobacilli through comparative genomics of 213 strains and associated genera.</title>
        <authorList>
            <person name="Sun Z."/>
            <person name="Harris H.M."/>
            <person name="McCann A."/>
            <person name="Guo C."/>
            <person name="Argimon S."/>
            <person name="Zhang W."/>
            <person name="Yang X."/>
            <person name="Jeffery I.B."/>
            <person name="Cooney J.C."/>
            <person name="Kagawa T.F."/>
            <person name="Liu W."/>
            <person name="Song Y."/>
            <person name="Salvetti E."/>
            <person name="Wrobel A."/>
            <person name="Rasinkangas P."/>
            <person name="Parkhill J."/>
            <person name="Rea M.C."/>
            <person name="O'Sullivan O."/>
            <person name="Ritari J."/>
            <person name="Douillard F.P."/>
            <person name="Paul Ross R."/>
            <person name="Yang R."/>
            <person name="Briner A.E."/>
            <person name="Felis G.E."/>
            <person name="de Vos W.M."/>
            <person name="Barrangou R."/>
            <person name="Klaenhammer T.R."/>
            <person name="Caufield P.W."/>
            <person name="Cui Y."/>
            <person name="Zhang H."/>
            <person name="O'Toole P.W."/>
        </authorList>
    </citation>
    <scope>NUCLEOTIDE SEQUENCE [LARGE SCALE GENOMIC DNA]</scope>
    <source>
        <strain evidence="5 6">LMG 26013</strain>
    </source>
</reference>
<feature type="chain" id="PRO_5039100643" evidence="2">
    <location>
        <begin position="28"/>
        <end position="354"/>
    </location>
</feature>
<evidence type="ECO:0000259" key="4">
    <source>
        <dbReference type="Pfam" id="PF11797"/>
    </source>
</evidence>
<sequence length="354" mass="39247">MSVGKRLRALLATALVGVMSLFMGGMAQSAKADSAVGFEISPVRSSSQVDSNVSYFDLKLKPKQTQTIAVKVHNTSNAPITINVGISKATTNINGVVAYQRATENKSADLPYDLAKLVTTDQSEVKLDKGQVKTVKFQIKMPAKSYDGILAGGLTFLKKATAAETKKAVAVNNQYAYTEAVVLHGDRDLTTNHLTMNKITVEQLNGRNVINFPLVNHTAAYLNKVQTKIKIYHRGGQKVVYHQNLTNGQMAPSSIYKLPVRTGQNALKAGKYTAVVKVKSKKQHWQFKQNFVITQGEATNLNHTAVLKQGPNWWLYIGIGLLILLLIILLIWYIRRKQKKIKELEKQLNDKRQS</sequence>
<evidence type="ECO:0000313" key="6">
    <source>
        <dbReference type="Proteomes" id="UP000051783"/>
    </source>
</evidence>
<proteinExistence type="predicted"/>
<keyword evidence="6" id="KW-1185">Reference proteome</keyword>
<feature type="signal peptide" evidence="2">
    <location>
        <begin position="1"/>
        <end position="27"/>
    </location>
</feature>
<organism evidence="5 6">
    <name type="scientific">Lactiplantibacillus xiangfangensis</name>
    <dbReference type="NCBI Taxonomy" id="942150"/>
    <lineage>
        <taxon>Bacteria</taxon>
        <taxon>Bacillati</taxon>
        <taxon>Bacillota</taxon>
        <taxon>Bacilli</taxon>
        <taxon>Lactobacillales</taxon>
        <taxon>Lactobacillaceae</taxon>
        <taxon>Lactiplantibacillus</taxon>
    </lineage>
</organism>
<feature type="transmembrane region" description="Helical" evidence="1">
    <location>
        <begin position="313"/>
        <end position="334"/>
    </location>
</feature>
<evidence type="ECO:0000313" key="5">
    <source>
        <dbReference type="EMBL" id="KRO14100.1"/>
    </source>
</evidence>
<dbReference type="AlphaFoldDB" id="A0A0R2MK70"/>
<dbReference type="EMBL" id="JQCL01000026">
    <property type="protein sequence ID" value="KRO14100.1"/>
    <property type="molecule type" value="Genomic_DNA"/>
</dbReference>
<comment type="caution">
    <text evidence="5">The sequence shown here is derived from an EMBL/GenBank/DDBJ whole genome shotgun (WGS) entry which is preliminary data.</text>
</comment>
<dbReference type="Proteomes" id="UP000051783">
    <property type="component" value="Unassembled WGS sequence"/>
</dbReference>
<dbReference type="OrthoDB" id="2365961at2"/>
<evidence type="ECO:0000259" key="3">
    <source>
        <dbReference type="Pfam" id="PF06030"/>
    </source>
</evidence>
<dbReference type="InterPro" id="IPR010317">
    <property type="entry name" value="WxLIP_PGBD"/>
</dbReference>
<evidence type="ECO:0000256" key="2">
    <source>
        <dbReference type="SAM" id="SignalP"/>
    </source>
</evidence>
<keyword evidence="1" id="KW-1133">Transmembrane helix</keyword>
<name>A0A0R2MK70_9LACO</name>
<dbReference type="InterPro" id="IPR021759">
    <property type="entry name" value="WxLIP_HBD"/>
</dbReference>
<keyword evidence="2" id="KW-0732">Signal</keyword>
<dbReference type="PATRIC" id="fig|942150.3.peg.1827"/>
<evidence type="ECO:0000256" key="1">
    <source>
        <dbReference type="SAM" id="Phobius"/>
    </source>
</evidence>
<dbReference type="STRING" id="942150.IV64_GL001758"/>
<protein>
    <submittedName>
        <fullName evidence="5">Cell surface protein</fullName>
    </submittedName>
</protein>
<feature type="domain" description="WxL Interacting Protein peptidoglycan binding" evidence="3">
    <location>
        <begin position="38"/>
        <end position="157"/>
    </location>
</feature>
<keyword evidence="1" id="KW-0472">Membrane</keyword>
<dbReference type="Pfam" id="PF11797">
    <property type="entry name" value="WxLIP_HBD"/>
    <property type="match status" value="1"/>
</dbReference>
<dbReference type="Pfam" id="PF06030">
    <property type="entry name" value="WxLIP_PGBD"/>
    <property type="match status" value="1"/>
</dbReference>
<keyword evidence="1" id="KW-0812">Transmembrane</keyword>
<gene>
    <name evidence="5" type="ORF">IV64_GL001758</name>
</gene>